<dbReference type="Gene3D" id="1.20.1250.20">
    <property type="entry name" value="MFS general substrate transporter like domains"/>
    <property type="match status" value="1"/>
</dbReference>
<feature type="transmembrane region" description="Helical" evidence="1">
    <location>
        <begin position="308"/>
        <end position="326"/>
    </location>
</feature>
<dbReference type="InterPro" id="IPR050327">
    <property type="entry name" value="Proton-linked_MCT"/>
</dbReference>
<feature type="transmembrane region" description="Helical" evidence="1">
    <location>
        <begin position="459"/>
        <end position="477"/>
    </location>
</feature>
<dbReference type="Pfam" id="PF07690">
    <property type="entry name" value="MFS_1"/>
    <property type="match status" value="1"/>
</dbReference>
<feature type="transmembrane region" description="Helical" evidence="1">
    <location>
        <begin position="222"/>
        <end position="245"/>
    </location>
</feature>
<keyword evidence="1" id="KW-1133">Transmembrane helix</keyword>
<feature type="transmembrane region" description="Helical" evidence="1">
    <location>
        <begin position="374"/>
        <end position="392"/>
    </location>
</feature>
<evidence type="ECO:0000313" key="2">
    <source>
        <dbReference type="EMBL" id="OLQ07982.1"/>
    </source>
</evidence>
<dbReference type="InterPro" id="IPR011701">
    <property type="entry name" value="MFS"/>
</dbReference>
<evidence type="ECO:0000313" key="3">
    <source>
        <dbReference type="Proteomes" id="UP000186817"/>
    </source>
</evidence>
<keyword evidence="1" id="KW-0472">Membrane</keyword>
<dbReference type="PANTHER" id="PTHR11360">
    <property type="entry name" value="MONOCARBOXYLATE TRANSPORTER"/>
    <property type="match status" value="1"/>
</dbReference>
<reference evidence="2 3" key="1">
    <citation type="submission" date="2016-02" db="EMBL/GenBank/DDBJ databases">
        <title>Genome analysis of coral dinoflagellate symbionts highlights evolutionary adaptations to a symbiotic lifestyle.</title>
        <authorList>
            <person name="Aranda M."/>
            <person name="Li Y."/>
            <person name="Liew Y.J."/>
            <person name="Baumgarten S."/>
            <person name="Simakov O."/>
            <person name="Wilson M."/>
            <person name="Piel J."/>
            <person name="Ashoor H."/>
            <person name="Bougouffa S."/>
            <person name="Bajic V.B."/>
            <person name="Ryu T."/>
            <person name="Ravasi T."/>
            <person name="Bayer T."/>
            <person name="Micklem G."/>
            <person name="Kim H."/>
            <person name="Bhak J."/>
            <person name="Lajeunesse T.C."/>
            <person name="Voolstra C.R."/>
        </authorList>
    </citation>
    <scope>NUCLEOTIDE SEQUENCE [LARGE SCALE GENOMIC DNA]</scope>
    <source>
        <strain evidence="2 3">CCMP2467</strain>
    </source>
</reference>
<dbReference type="PANTHER" id="PTHR11360:SF284">
    <property type="entry name" value="EG:103B4.3 PROTEIN-RELATED"/>
    <property type="match status" value="1"/>
</dbReference>
<feature type="transmembrane region" description="Helical" evidence="1">
    <location>
        <begin position="430"/>
        <end position="452"/>
    </location>
</feature>
<feature type="transmembrane region" description="Helical" evidence="1">
    <location>
        <begin position="257"/>
        <end position="277"/>
    </location>
</feature>
<protein>
    <submittedName>
        <fullName evidence="2">Monocarboxylate transporter 12</fullName>
    </submittedName>
</protein>
<feature type="transmembrane region" description="Helical" evidence="1">
    <location>
        <begin position="148"/>
        <end position="167"/>
    </location>
</feature>
<keyword evidence="3" id="KW-1185">Reference proteome</keyword>
<keyword evidence="1" id="KW-0812">Transmembrane</keyword>
<dbReference type="EMBL" id="LSRX01000127">
    <property type="protein sequence ID" value="OLQ07982.1"/>
    <property type="molecule type" value="Genomic_DNA"/>
</dbReference>
<gene>
    <name evidence="2" type="primary">slc16a12</name>
    <name evidence="2" type="ORF">AK812_SmicGene8554</name>
</gene>
<feature type="transmembrane region" description="Helical" evidence="1">
    <location>
        <begin position="404"/>
        <end position="424"/>
    </location>
</feature>
<dbReference type="AlphaFoldDB" id="A0A1Q9EKM7"/>
<sequence>MLWQCDRQNYWFNEYLRPLIEDQEAKHLDMRKKGGMVQGYVQLLVNLFVAVHIIILASRVQPLPGCKPFAGIMPEIQNAGSVLSGLQQACLVVASFLVQVVVLGLFYSYGTLFAALKADTGEAASTLALLGSIRDFVFQLSTAPAGFLVHRVGFVRMASIGAGLLLFGMLADSYAPSSYFLFITCSLVMNCGLVGGAMAMILTASVTVLYGPGHISPSFLPVAVGLASSGGGLGTVVVNLGLDLLLESFSWRGALRIRCGAFGLLLLVSVIALWYGLRRHKSGDSTTDYQELRSGTRVRDFFQPFGEFQFLLLNASLFLYGIGFMVPYTHLVYHAENERGLDISGELTSLLGGAGAAARLCFGLFSAFVRPSRLFLVVLLVTGASLTCLPFCDDAAKLKAFSAIYGFSSGGRVVLLSLVVNELFDAQRVAHLYGLAGIPIAVGTLLGPTFVGKVYDLTGHYDGAFFAAGGIVLLAAMKDSEKADHRDQAKKTVSFSLPRAGFATGVVSPPQLSTPIRQDCEPLAANWTSHAVHLLPCRAGQFRQNITNDNCTDCAPGWYTPVAGLTGISVSCAGSAQRIDEFLDQVVAQELVSLLNGMAAPLVHTGWDRNGMAAPLVHTGWDRFAISDVSISAPAGSFVALVGGSGCGDWLKVMSPRTDTDAL</sequence>
<dbReference type="SUPFAM" id="SSF103473">
    <property type="entry name" value="MFS general substrate transporter"/>
    <property type="match status" value="1"/>
</dbReference>
<dbReference type="OrthoDB" id="6499973at2759"/>
<proteinExistence type="predicted"/>
<dbReference type="GO" id="GO:0022857">
    <property type="term" value="F:transmembrane transporter activity"/>
    <property type="evidence" value="ECO:0007669"/>
    <property type="project" value="InterPro"/>
</dbReference>
<feature type="transmembrane region" description="Helical" evidence="1">
    <location>
        <begin position="39"/>
        <end position="57"/>
    </location>
</feature>
<feature type="transmembrane region" description="Helical" evidence="1">
    <location>
        <begin position="179"/>
        <end position="202"/>
    </location>
</feature>
<comment type="caution">
    <text evidence="2">The sequence shown here is derived from an EMBL/GenBank/DDBJ whole genome shotgun (WGS) entry which is preliminary data.</text>
</comment>
<feature type="transmembrane region" description="Helical" evidence="1">
    <location>
        <begin position="347"/>
        <end position="368"/>
    </location>
</feature>
<feature type="transmembrane region" description="Helical" evidence="1">
    <location>
        <begin position="89"/>
        <end position="109"/>
    </location>
</feature>
<accession>A0A1Q9EKM7</accession>
<name>A0A1Q9EKM7_SYMMI</name>
<dbReference type="Proteomes" id="UP000186817">
    <property type="component" value="Unassembled WGS sequence"/>
</dbReference>
<organism evidence="2 3">
    <name type="scientific">Symbiodinium microadriaticum</name>
    <name type="common">Dinoflagellate</name>
    <name type="synonym">Zooxanthella microadriatica</name>
    <dbReference type="NCBI Taxonomy" id="2951"/>
    <lineage>
        <taxon>Eukaryota</taxon>
        <taxon>Sar</taxon>
        <taxon>Alveolata</taxon>
        <taxon>Dinophyceae</taxon>
        <taxon>Suessiales</taxon>
        <taxon>Symbiodiniaceae</taxon>
        <taxon>Symbiodinium</taxon>
    </lineage>
</organism>
<dbReference type="InterPro" id="IPR036259">
    <property type="entry name" value="MFS_trans_sf"/>
</dbReference>
<evidence type="ECO:0000256" key="1">
    <source>
        <dbReference type="SAM" id="Phobius"/>
    </source>
</evidence>